<organism evidence="2 3">
    <name type="scientific">Actinomadura adrarensis</name>
    <dbReference type="NCBI Taxonomy" id="1819600"/>
    <lineage>
        <taxon>Bacteria</taxon>
        <taxon>Bacillati</taxon>
        <taxon>Actinomycetota</taxon>
        <taxon>Actinomycetes</taxon>
        <taxon>Streptosporangiales</taxon>
        <taxon>Thermomonosporaceae</taxon>
        <taxon>Actinomadura</taxon>
    </lineage>
</organism>
<dbReference type="EMBL" id="JBHTIR010003428">
    <property type="protein sequence ID" value="MFD0855188.1"/>
    <property type="molecule type" value="Genomic_DNA"/>
</dbReference>
<proteinExistence type="predicted"/>
<feature type="compositionally biased region" description="Basic and acidic residues" evidence="1">
    <location>
        <begin position="39"/>
        <end position="48"/>
    </location>
</feature>
<gene>
    <name evidence="2" type="ORF">ACFQ07_23315</name>
</gene>
<accession>A0ABW3CLA9</accession>
<protein>
    <submittedName>
        <fullName evidence="2">Cellulose-binding protein</fullName>
    </submittedName>
</protein>
<feature type="non-terminal residue" evidence="2">
    <location>
        <position position="84"/>
    </location>
</feature>
<evidence type="ECO:0000313" key="3">
    <source>
        <dbReference type="Proteomes" id="UP001597083"/>
    </source>
</evidence>
<evidence type="ECO:0000313" key="2">
    <source>
        <dbReference type="EMBL" id="MFD0855188.1"/>
    </source>
</evidence>
<sequence length="84" mass="9839">MQSDIDAQLSNFFEDPSPREFDVVLRGYDRHQVDEHIKKLDNEVRQSRESSTALQRELSDAHRQLQEQERPTYSGLGARIEQLP</sequence>
<dbReference type="Proteomes" id="UP001597083">
    <property type="component" value="Unassembled WGS sequence"/>
</dbReference>
<name>A0ABW3CLA9_9ACTN</name>
<comment type="caution">
    <text evidence="2">The sequence shown here is derived from an EMBL/GenBank/DDBJ whole genome shotgun (WGS) entry which is preliminary data.</text>
</comment>
<feature type="compositionally biased region" description="Basic and acidic residues" evidence="1">
    <location>
        <begin position="57"/>
        <end position="70"/>
    </location>
</feature>
<reference evidence="3" key="1">
    <citation type="journal article" date="2019" name="Int. J. Syst. Evol. Microbiol.">
        <title>The Global Catalogue of Microorganisms (GCM) 10K type strain sequencing project: providing services to taxonomists for standard genome sequencing and annotation.</title>
        <authorList>
            <consortium name="The Broad Institute Genomics Platform"/>
            <consortium name="The Broad Institute Genome Sequencing Center for Infectious Disease"/>
            <person name="Wu L."/>
            <person name="Ma J."/>
        </authorList>
    </citation>
    <scope>NUCLEOTIDE SEQUENCE [LARGE SCALE GENOMIC DNA]</scope>
    <source>
        <strain evidence="3">JCM 31696</strain>
    </source>
</reference>
<feature type="region of interest" description="Disordered" evidence="1">
    <location>
        <begin position="39"/>
        <end position="84"/>
    </location>
</feature>
<evidence type="ECO:0000256" key="1">
    <source>
        <dbReference type="SAM" id="MobiDB-lite"/>
    </source>
</evidence>
<keyword evidence="3" id="KW-1185">Reference proteome</keyword>